<keyword evidence="2" id="KW-0812">Transmembrane</keyword>
<dbReference type="RefSeq" id="WP_100343118.1">
    <property type="nucleotide sequence ID" value="NZ_PGFB01000001.1"/>
</dbReference>
<feature type="compositionally biased region" description="Basic and acidic residues" evidence="1">
    <location>
        <begin position="194"/>
        <end position="205"/>
    </location>
</feature>
<keyword evidence="4" id="KW-1185">Reference proteome</keyword>
<gene>
    <name evidence="3" type="ORF">CLV54_0223</name>
</gene>
<reference evidence="3 4" key="1">
    <citation type="submission" date="2017-11" db="EMBL/GenBank/DDBJ databases">
        <title>Genomic Encyclopedia of Archaeal and Bacterial Type Strains, Phase II (KMG-II): From Individual Species to Whole Genera.</title>
        <authorList>
            <person name="Goeker M."/>
        </authorList>
    </citation>
    <scope>NUCLEOTIDE SEQUENCE [LARGE SCALE GENOMIC DNA]</scope>
    <source>
        <strain evidence="3 4">DSM 25625</strain>
    </source>
</reference>
<dbReference type="Proteomes" id="UP000230161">
    <property type="component" value="Unassembled WGS sequence"/>
</dbReference>
<evidence type="ECO:0000256" key="1">
    <source>
        <dbReference type="SAM" id="MobiDB-lite"/>
    </source>
</evidence>
<proteinExistence type="predicted"/>
<evidence type="ECO:0000256" key="2">
    <source>
        <dbReference type="SAM" id="Phobius"/>
    </source>
</evidence>
<dbReference type="EMBL" id="PGFB01000001">
    <property type="protein sequence ID" value="PJJ65194.1"/>
    <property type="molecule type" value="Genomic_DNA"/>
</dbReference>
<accession>A0A2M9C3T9</accession>
<feature type="transmembrane region" description="Helical" evidence="2">
    <location>
        <begin position="123"/>
        <end position="140"/>
    </location>
</feature>
<feature type="transmembrane region" description="Helical" evidence="2">
    <location>
        <begin position="146"/>
        <end position="165"/>
    </location>
</feature>
<feature type="region of interest" description="Disordered" evidence="1">
    <location>
        <begin position="180"/>
        <end position="205"/>
    </location>
</feature>
<protein>
    <submittedName>
        <fullName evidence="3">Uncharacterized protein</fullName>
    </submittedName>
</protein>
<dbReference type="AlphaFoldDB" id="A0A2M9C3T9"/>
<evidence type="ECO:0000313" key="4">
    <source>
        <dbReference type="Proteomes" id="UP000230161"/>
    </source>
</evidence>
<feature type="transmembrane region" description="Helical" evidence="2">
    <location>
        <begin position="9"/>
        <end position="31"/>
    </location>
</feature>
<evidence type="ECO:0000313" key="3">
    <source>
        <dbReference type="EMBL" id="PJJ65194.1"/>
    </source>
</evidence>
<name>A0A2M9C3T9_9MICO</name>
<sequence>MPAAKNTALVYTVLLGVPVLGVAGGVVLALLFAEGDALGVTQWLLLGLALGLLADTALMFWLFPQTRASGDTYLPVWGSSRTVIKRAVHAGRPQEVPAIDLPVARDYASHLVRSLPAAIPQRVLLLVALAIGYVGQTLAVESAARYAYLGIPALLLALGVAVAVVQRRWLQNARGVLAATSSENTGTPGADADETPRPTETRDAG</sequence>
<organism evidence="3 4">
    <name type="scientific">Compostimonas suwonensis</name>
    <dbReference type="NCBI Taxonomy" id="1048394"/>
    <lineage>
        <taxon>Bacteria</taxon>
        <taxon>Bacillati</taxon>
        <taxon>Actinomycetota</taxon>
        <taxon>Actinomycetes</taxon>
        <taxon>Micrococcales</taxon>
        <taxon>Microbacteriaceae</taxon>
        <taxon>Compostimonas</taxon>
    </lineage>
</organism>
<comment type="caution">
    <text evidence="3">The sequence shown here is derived from an EMBL/GenBank/DDBJ whole genome shotgun (WGS) entry which is preliminary data.</text>
</comment>
<keyword evidence="2" id="KW-0472">Membrane</keyword>
<keyword evidence="2" id="KW-1133">Transmembrane helix</keyword>
<feature type="transmembrane region" description="Helical" evidence="2">
    <location>
        <begin position="43"/>
        <end position="63"/>
    </location>
</feature>